<sequence length="92" mass="10134">MGVLAFARDITQLLVYVEGALLVPLHHHVGRVAIVIEIHFRLLEHLDALLQAVQCPIETRNLLILPSVFSHRIGLTAGRAILSIGRPSTVSR</sequence>
<organism evidence="1">
    <name type="scientific">Anopheles marajoara</name>
    <dbReference type="NCBI Taxonomy" id="58244"/>
    <lineage>
        <taxon>Eukaryota</taxon>
        <taxon>Metazoa</taxon>
        <taxon>Ecdysozoa</taxon>
        <taxon>Arthropoda</taxon>
        <taxon>Hexapoda</taxon>
        <taxon>Insecta</taxon>
        <taxon>Pterygota</taxon>
        <taxon>Neoptera</taxon>
        <taxon>Endopterygota</taxon>
        <taxon>Diptera</taxon>
        <taxon>Nematocera</taxon>
        <taxon>Culicoidea</taxon>
        <taxon>Culicidae</taxon>
        <taxon>Anophelinae</taxon>
        <taxon>Anopheles</taxon>
    </lineage>
</organism>
<evidence type="ECO:0000313" key="1">
    <source>
        <dbReference type="EMBL" id="MBW62002.1"/>
    </source>
</evidence>
<proteinExistence type="predicted"/>
<dbReference type="AlphaFoldDB" id="A0A2M4C9I1"/>
<protein>
    <submittedName>
        <fullName evidence="1">Putative secreted protein</fullName>
    </submittedName>
</protein>
<reference evidence="1" key="1">
    <citation type="submission" date="2018-01" db="EMBL/GenBank/DDBJ databases">
        <title>An insight into the sialome of Amazonian anophelines.</title>
        <authorList>
            <person name="Ribeiro J.M."/>
            <person name="Scarpassa V."/>
            <person name="Calvo E."/>
        </authorList>
    </citation>
    <scope>NUCLEOTIDE SEQUENCE</scope>
    <source>
        <tissue evidence="1">Salivary glands</tissue>
    </source>
</reference>
<name>A0A2M4C9I1_9DIPT</name>
<accession>A0A2M4C9I1</accession>
<dbReference type="EMBL" id="GGFJ01012861">
    <property type="protein sequence ID" value="MBW62002.1"/>
    <property type="molecule type" value="Transcribed_RNA"/>
</dbReference>